<reference evidence="9 10" key="1">
    <citation type="journal article" name="Sci. Rep.">
        <title>Telomere-to-telomere assembled and centromere annotated genomes of the two main subspecies of the button mushroom Agaricus bisporus reveal especially polymorphic chromosome ends.</title>
        <authorList>
            <person name="Sonnenberg A.S.M."/>
            <person name="Sedaghat-Telgerd N."/>
            <person name="Lavrijssen B."/>
            <person name="Ohm R.A."/>
            <person name="Hendrickx P.M."/>
            <person name="Scholtmeijer K."/>
            <person name="Baars J.J.P."/>
            <person name="van Peer A."/>
        </authorList>
    </citation>
    <scope>NUCLEOTIDE SEQUENCE [LARGE SCALE GENOMIC DNA]</scope>
    <source>
        <strain evidence="9 10">H119_p4</strain>
    </source>
</reference>
<keyword evidence="5" id="KW-0862">Zinc</keyword>
<feature type="compositionally biased region" description="Pro residues" evidence="7">
    <location>
        <begin position="247"/>
        <end position="256"/>
    </location>
</feature>
<dbReference type="EMBL" id="JABXXO010000007">
    <property type="protein sequence ID" value="KAF7773566.1"/>
    <property type="molecule type" value="Genomic_DNA"/>
</dbReference>
<comment type="caution">
    <text evidence="9">The sequence shown here is derived from an EMBL/GenBank/DDBJ whole genome shotgun (WGS) entry which is preliminary data.</text>
</comment>
<dbReference type="GO" id="GO:0008270">
    <property type="term" value="F:zinc ion binding"/>
    <property type="evidence" value="ECO:0007669"/>
    <property type="project" value="UniProtKB-KW"/>
</dbReference>
<organism evidence="9 10">
    <name type="scientific">Agaricus bisporus var. burnettii</name>
    <dbReference type="NCBI Taxonomy" id="192524"/>
    <lineage>
        <taxon>Eukaryota</taxon>
        <taxon>Fungi</taxon>
        <taxon>Dikarya</taxon>
        <taxon>Basidiomycota</taxon>
        <taxon>Agaricomycotina</taxon>
        <taxon>Agaricomycetes</taxon>
        <taxon>Agaricomycetidae</taxon>
        <taxon>Agaricales</taxon>
        <taxon>Agaricineae</taxon>
        <taxon>Agaricaceae</taxon>
        <taxon>Agaricus</taxon>
    </lineage>
</organism>
<feature type="region of interest" description="Disordered" evidence="7">
    <location>
        <begin position="98"/>
        <end position="117"/>
    </location>
</feature>
<evidence type="ECO:0000256" key="6">
    <source>
        <dbReference type="SAM" id="Coils"/>
    </source>
</evidence>
<gene>
    <name evidence="9" type="ORF">Agabi119p4_5733</name>
</gene>
<dbReference type="PANTHER" id="PTHR47103">
    <property type="entry name" value="DNA-BINDING PROTEIN"/>
    <property type="match status" value="1"/>
</dbReference>
<feature type="domain" description="CCHC-type" evidence="8">
    <location>
        <begin position="493"/>
        <end position="509"/>
    </location>
</feature>
<evidence type="ECO:0000259" key="8">
    <source>
        <dbReference type="SMART" id="SM00343"/>
    </source>
</evidence>
<evidence type="ECO:0000256" key="1">
    <source>
        <dbReference type="ARBA" id="ARBA00022664"/>
    </source>
</evidence>
<dbReference type="GO" id="GO:0003676">
    <property type="term" value="F:nucleic acid binding"/>
    <property type="evidence" value="ECO:0007669"/>
    <property type="project" value="InterPro"/>
</dbReference>
<dbReference type="AlphaFoldDB" id="A0A8H7F250"/>
<feature type="region of interest" description="Disordered" evidence="7">
    <location>
        <begin position="549"/>
        <end position="573"/>
    </location>
</feature>
<dbReference type="Gene3D" id="4.10.60.10">
    <property type="entry name" value="Zinc finger, CCHC-type"/>
    <property type="match status" value="1"/>
</dbReference>
<feature type="region of interest" description="Disordered" evidence="7">
    <location>
        <begin position="239"/>
        <end position="264"/>
    </location>
</feature>
<dbReference type="InterPro" id="IPR036875">
    <property type="entry name" value="Znf_CCHC_sf"/>
</dbReference>
<feature type="coiled-coil region" evidence="6">
    <location>
        <begin position="168"/>
        <end position="195"/>
    </location>
</feature>
<accession>A0A8H7F250</accession>
<dbReference type="SMART" id="SM00343">
    <property type="entry name" value="ZnF_C2HC"/>
    <property type="match status" value="3"/>
</dbReference>
<dbReference type="GO" id="GO:0006397">
    <property type="term" value="P:mRNA processing"/>
    <property type="evidence" value="ECO:0007669"/>
    <property type="project" value="UniProtKB-KW"/>
</dbReference>
<feature type="compositionally biased region" description="Low complexity" evidence="7">
    <location>
        <begin position="562"/>
        <end position="573"/>
    </location>
</feature>
<dbReference type="InterPro" id="IPR001878">
    <property type="entry name" value="Znf_CCHC"/>
</dbReference>
<protein>
    <recommendedName>
        <fullName evidence="8">CCHC-type domain-containing protein</fullName>
    </recommendedName>
</protein>
<evidence type="ECO:0000256" key="2">
    <source>
        <dbReference type="ARBA" id="ARBA00022723"/>
    </source>
</evidence>
<feature type="domain" description="CCHC-type" evidence="8">
    <location>
        <begin position="513"/>
        <end position="531"/>
    </location>
</feature>
<name>A0A8H7F250_AGABI</name>
<keyword evidence="1" id="KW-0507">mRNA processing</keyword>
<evidence type="ECO:0000256" key="5">
    <source>
        <dbReference type="ARBA" id="ARBA00022833"/>
    </source>
</evidence>
<feature type="domain" description="CCHC-type" evidence="8">
    <location>
        <begin position="474"/>
        <end position="490"/>
    </location>
</feature>
<sequence>MASTRASVKKNATLASFFSSGKPKEPNKPGFSPRKPPDKDSKPPNTASAKKKTRSASQPTTSSTSKDKATEPAHNASQPAPAPLEEEDEELDTEIIRQTPQPDHPEEESTILDDDLPDLDFTEDWNWLVSNGITTECDTVNVDDMVAALISLSTNIIFSKDKLKAAIRATTNILIAALNEEREEWERQGNVAQVEEGEIPPTNVAAPDSNQTLGELKTLMHDSLLRATAALEEATKELREVRKEVHPPPNATPPANQPTSSPTMPYSEAAAVNLTPQQIWPANSTVARAKAKARQLVFDLREDHKLLKLSNISIRDEFRLALKKANAPPHVDIFSVRKLSKGGLLLELNSEGTGDWLRIPANSALFRSHVDIEVDFTPRTFNLLAKFMPTGMFDPDNEEHMSELREENCWEKSTLRKARWAKAIENRKPGQAHAHLLLTFADSNEINALLLERGFISYHGLRISIEKDRRIPMRCARCQLYGHVAKDCSRDIICGKCSKPNHDSKTCSSNETRCINCKQDGHEAYSTACPIFQRKLKEYNARTPENALAYYPQPEPYPTPQPTQNNATPQTSL</sequence>
<feature type="region of interest" description="Disordered" evidence="7">
    <location>
        <begin position="1"/>
        <end position="91"/>
    </location>
</feature>
<keyword evidence="6" id="KW-0175">Coiled coil</keyword>
<dbReference type="SUPFAM" id="SSF57756">
    <property type="entry name" value="Retrovirus zinc finger-like domains"/>
    <property type="match status" value="1"/>
</dbReference>
<dbReference type="Proteomes" id="UP000629468">
    <property type="component" value="Unassembled WGS sequence"/>
</dbReference>
<evidence type="ECO:0000256" key="7">
    <source>
        <dbReference type="SAM" id="MobiDB-lite"/>
    </source>
</evidence>
<evidence type="ECO:0000256" key="3">
    <source>
        <dbReference type="ARBA" id="ARBA00022737"/>
    </source>
</evidence>
<proteinExistence type="predicted"/>
<keyword evidence="4" id="KW-0863">Zinc-finger</keyword>
<evidence type="ECO:0000313" key="9">
    <source>
        <dbReference type="EMBL" id="KAF7773566.1"/>
    </source>
</evidence>
<dbReference type="PANTHER" id="PTHR47103:SF8">
    <property type="entry name" value="DNA-BINDING PROTEIN"/>
    <property type="match status" value="1"/>
</dbReference>
<evidence type="ECO:0000256" key="4">
    <source>
        <dbReference type="ARBA" id="ARBA00022771"/>
    </source>
</evidence>
<evidence type="ECO:0000313" key="10">
    <source>
        <dbReference type="Proteomes" id="UP000629468"/>
    </source>
</evidence>
<feature type="compositionally biased region" description="Polar residues" evidence="7">
    <location>
        <begin position="55"/>
        <end position="64"/>
    </location>
</feature>
<feature type="compositionally biased region" description="Acidic residues" evidence="7">
    <location>
        <begin position="105"/>
        <end position="117"/>
    </location>
</feature>
<keyword evidence="2" id="KW-0479">Metal-binding</keyword>
<keyword evidence="3" id="KW-0677">Repeat</keyword>